<sequence length="285" mass="31137">MLQQPWPLTPTVRRVEARGKTLVFGERTLVMGILNVTPDSFSDGGRYNRLDAAVRRAVEMVEEGADVIDIGGESTRPGAVPVSLEEELERVIPVVERVAREVDVPISVDTYKAEVARQALEAGAHLINDVWGLKADPDMARVAAEYGAPIILMHNRRDPNYRDLMADIVADLRESIALARAAGIPDARIILDPGIGFAKTYEQNVEVMRRLDAIVALGYPVLLGTSRKSLIGLTLDLPVNERLEGTIATAVLGIVQGVDMVRVHDVKAHVRACRMADAIVRGRRA</sequence>
<dbReference type="Proteomes" id="UP000637720">
    <property type="component" value="Unassembled WGS sequence"/>
</dbReference>
<evidence type="ECO:0000259" key="14">
    <source>
        <dbReference type="PROSITE" id="PS50972"/>
    </source>
</evidence>
<comment type="catalytic activity">
    <reaction evidence="1">
        <text>(7,8-dihydropterin-6-yl)methyl diphosphate + 4-aminobenzoate = 7,8-dihydropteroate + diphosphate</text>
        <dbReference type="Rhea" id="RHEA:19949"/>
        <dbReference type="ChEBI" id="CHEBI:17836"/>
        <dbReference type="ChEBI" id="CHEBI:17839"/>
        <dbReference type="ChEBI" id="CHEBI:33019"/>
        <dbReference type="ChEBI" id="CHEBI:72950"/>
        <dbReference type="EC" id="2.5.1.15"/>
    </reaction>
</comment>
<comment type="cofactor">
    <cofactor evidence="2 13">
        <name>Mg(2+)</name>
        <dbReference type="ChEBI" id="CHEBI:18420"/>
    </cofactor>
</comment>
<evidence type="ECO:0000256" key="3">
    <source>
        <dbReference type="ARBA" id="ARBA00004763"/>
    </source>
</evidence>
<dbReference type="PANTHER" id="PTHR20941">
    <property type="entry name" value="FOLATE SYNTHESIS PROTEINS"/>
    <property type="match status" value="1"/>
</dbReference>
<dbReference type="GO" id="GO:0046872">
    <property type="term" value="F:metal ion binding"/>
    <property type="evidence" value="ECO:0007669"/>
    <property type="project" value="UniProtKB-KW"/>
</dbReference>
<keyword evidence="16" id="KW-1185">Reference proteome</keyword>
<evidence type="ECO:0000256" key="7">
    <source>
        <dbReference type="ARBA" id="ARBA00022679"/>
    </source>
</evidence>
<dbReference type="RefSeq" id="WP_188818046.1">
    <property type="nucleotide sequence ID" value="NZ_BMOF01000059.1"/>
</dbReference>
<evidence type="ECO:0000256" key="5">
    <source>
        <dbReference type="ARBA" id="ARBA00012458"/>
    </source>
</evidence>
<dbReference type="UniPathway" id="UPA00077">
    <property type="reaction ID" value="UER00156"/>
</dbReference>
<protein>
    <recommendedName>
        <fullName evidence="6 13">Dihydropteroate synthase</fullName>
        <shortName evidence="13">DHPS</shortName>
        <ecNumber evidence="5 13">2.5.1.15</ecNumber>
    </recommendedName>
    <alternativeName>
        <fullName evidence="11 13">Dihydropteroate pyrophosphorylase</fullName>
    </alternativeName>
</protein>
<evidence type="ECO:0000313" key="15">
    <source>
        <dbReference type="EMBL" id="GGK07012.1"/>
    </source>
</evidence>
<dbReference type="CDD" id="cd00739">
    <property type="entry name" value="DHPS"/>
    <property type="match status" value="1"/>
</dbReference>
<dbReference type="Pfam" id="PF00809">
    <property type="entry name" value="Pterin_bind"/>
    <property type="match status" value="1"/>
</dbReference>
<comment type="function">
    <text evidence="12 13">Catalyzes the condensation of para-aminobenzoate (pABA) with 6-hydroxymethyl-7,8-dihydropterin diphosphate (DHPt-PP) to form 7,8-dihydropteroate (H2Pte), the immediate precursor of folate derivatives.</text>
</comment>
<dbReference type="InterPro" id="IPR045031">
    <property type="entry name" value="DHP_synth-like"/>
</dbReference>
<dbReference type="GO" id="GO:0005829">
    <property type="term" value="C:cytosol"/>
    <property type="evidence" value="ECO:0007669"/>
    <property type="project" value="TreeGrafter"/>
</dbReference>
<keyword evidence="8 13" id="KW-0479">Metal-binding</keyword>
<dbReference type="EMBL" id="BMOF01000059">
    <property type="protein sequence ID" value="GGK07012.1"/>
    <property type="molecule type" value="Genomic_DNA"/>
</dbReference>
<organism evidence="15 16">
    <name type="scientific">Calditerricola satsumensis</name>
    <dbReference type="NCBI Taxonomy" id="373054"/>
    <lineage>
        <taxon>Bacteria</taxon>
        <taxon>Bacillati</taxon>
        <taxon>Bacillota</taxon>
        <taxon>Bacilli</taxon>
        <taxon>Bacillales</taxon>
        <taxon>Bacillaceae</taxon>
        <taxon>Calditerricola</taxon>
    </lineage>
</organism>
<dbReference type="SUPFAM" id="SSF51717">
    <property type="entry name" value="Dihydropteroate synthetase-like"/>
    <property type="match status" value="1"/>
</dbReference>
<accession>A0A8J3BGW8</accession>
<gene>
    <name evidence="15" type="ORF">GCM10007043_21390</name>
</gene>
<evidence type="ECO:0000256" key="9">
    <source>
        <dbReference type="ARBA" id="ARBA00022842"/>
    </source>
</evidence>
<dbReference type="GO" id="GO:0046654">
    <property type="term" value="P:tetrahydrofolate biosynthetic process"/>
    <property type="evidence" value="ECO:0007669"/>
    <property type="project" value="UniProtKB-UniPathway"/>
</dbReference>
<dbReference type="PROSITE" id="PS50972">
    <property type="entry name" value="PTERIN_BINDING"/>
    <property type="match status" value="1"/>
</dbReference>
<keyword evidence="10 13" id="KW-0289">Folate biosynthesis</keyword>
<evidence type="ECO:0000256" key="6">
    <source>
        <dbReference type="ARBA" id="ARBA00016919"/>
    </source>
</evidence>
<reference evidence="15" key="2">
    <citation type="submission" date="2020-09" db="EMBL/GenBank/DDBJ databases">
        <authorList>
            <person name="Sun Q."/>
            <person name="Ohkuma M."/>
        </authorList>
    </citation>
    <scope>NUCLEOTIDE SEQUENCE</scope>
    <source>
        <strain evidence="15">JCM 14719</strain>
    </source>
</reference>
<evidence type="ECO:0000256" key="1">
    <source>
        <dbReference type="ARBA" id="ARBA00000012"/>
    </source>
</evidence>
<dbReference type="InterPro" id="IPR000489">
    <property type="entry name" value="Pterin-binding_dom"/>
</dbReference>
<proteinExistence type="inferred from homology"/>
<reference evidence="15" key="1">
    <citation type="journal article" date="2014" name="Int. J. Syst. Evol. Microbiol.">
        <title>Complete genome sequence of Corynebacterium casei LMG S-19264T (=DSM 44701T), isolated from a smear-ripened cheese.</title>
        <authorList>
            <consortium name="US DOE Joint Genome Institute (JGI-PGF)"/>
            <person name="Walter F."/>
            <person name="Albersmeier A."/>
            <person name="Kalinowski J."/>
            <person name="Ruckert C."/>
        </authorList>
    </citation>
    <scope>NUCLEOTIDE SEQUENCE</scope>
    <source>
        <strain evidence="15">JCM 14719</strain>
    </source>
</reference>
<evidence type="ECO:0000256" key="10">
    <source>
        <dbReference type="ARBA" id="ARBA00022909"/>
    </source>
</evidence>
<dbReference type="NCBIfam" id="TIGR01496">
    <property type="entry name" value="DHPS"/>
    <property type="match status" value="1"/>
</dbReference>
<comment type="caution">
    <text evidence="15">The sequence shown here is derived from an EMBL/GenBank/DDBJ whole genome shotgun (WGS) entry which is preliminary data.</text>
</comment>
<evidence type="ECO:0000256" key="8">
    <source>
        <dbReference type="ARBA" id="ARBA00022723"/>
    </source>
</evidence>
<dbReference type="EC" id="2.5.1.15" evidence="5 13"/>
<evidence type="ECO:0000256" key="4">
    <source>
        <dbReference type="ARBA" id="ARBA00009503"/>
    </source>
</evidence>
<keyword evidence="7 13" id="KW-0808">Transferase</keyword>
<keyword evidence="9 13" id="KW-0460">Magnesium</keyword>
<name>A0A8J3BGW8_9BACI</name>
<evidence type="ECO:0000313" key="16">
    <source>
        <dbReference type="Proteomes" id="UP000637720"/>
    </source>
</evidence>
<dbReference type="AlphaFoldDB" id="A0A8J3BGW8"/>
<comment type="pathway">
    <text evidence="3 13">Cofactor biosynthesis; tetrahydrofolate biosynthesis; 7,8-dihydrofolate from 2-amino-4-hydroxy-6-hydroxymethyl-7,8-dihydropteridine diphosphate and 4-aminobenzoate: step 1/2.</text>
</comment>
<evidence type="ECO:0000256" key="2">
    <source>
        <dbReference type="ARBA" id="ARBA00001946"/>
    </source>
</evidence>
<dbReference type="InterPro" id="IPR006390">
    <property type="entry name" value="DHP_synth_dom"/>
</dbReference>
<dbReference type="GO" id="GO:0046656">
    <property type="term" value="P:folic acid biosynthetic process"/>
    <property type="evidence" value="ECO:0007669"/>
    <property type="project" value="UniProtKB-KW"/>
</dbReference>
<evidence type="ECO:0000256" key="12">
    <source>
        <dbReference type="ARBA" id="ARBA00053449"/>
    </source>
</evidence>
<dbReference type="InterPro" id="IPR011005">
    <property type="entry name" value="Dihydropteroate_synth-like_sf"/>
</dbReference>
<dbReference type="Gene3D" id="3.20.20.20">
    <property type="entry name" value="Dihydropteroate synthase-like"/>
    <property type="match status" value="1"/>
</dbReference>
<dbReference type="FunFam" id="3.20.20.20:FF:000006">
    <property type="entry name" value="Dihydropteroate synthase"/>
    <property type="match status" value="1"/>
</dbReference>
<dbReference type="GO" id="GO:0004156">
    <property type="term" value="F:dihydropteroate synthase activity"/>
    <property type="evidence" value="ECO:0007669"/>
    <property type="project" value="UniProtKB-EC"/>
</dbReference>
<comment type="similarity">
    <text evidence="4 13">Belongs to the DHPS family.</text>
</comment>
<evidence type="ECO:0000256" key="11">
    <source>
        <dbReference type="ARBA" id="ARBA00030193"/>
    </source>
</evidence>
<dbReference type="PANTHER" id="PTHR20941:SF1">
    <property type="entry name" value="FOLIC ACID SYNTHESIS PROTEIN FOL1"/>
    <property type="match status" value="1"/>
</dbReference>
<dbReference type="PROSITE" id="PS00792">
    <property type="entry name" value="DHPS_1"/>
    <property type="match status" value="1"/>
</dbReference>
<evidence type="ECO:0000256" key="13">
    <source>
        <dbReference type="RuleBase" id="RU361205"/>
    </source>
</evidence>
<dbReference type="PROSITE" id="PS00793">
    <property type="entry name" value="DHPS_2"/>
    <property type="match status" value="1"/>
</dbReference>
<feature type="domain" description="Pterin-binding" evidence="14">
    <location>
        <begin position="28"/>
        <end position="274"/>
    </location>
</feature>